<feature type="transmembrane region" description="Helical" evidence="1">
    <location>
        <begin position="7"/>
        <end position="30"/>
    </location>
</feature>
<comment type="caution">
    <text evidence="2">The sequence shown here is derived from an EMBL/GenBank/DDBJ whole genome shotgun (WGS) entry which is preliminary data.</text>
</comment>
<reference evidence="2 3" key="1">
    <citation type="submission" date="2018-06" db="EMBL/GenBank/DDBJ databases">
        <title>Genomic Encyclopedia of Type Strains, Phase IV (KMG-IV): sequencing the most valuable type-strain genomes for metagenomic binning, comparative biology and taxonomic classification.</title>
        <authorList>
            <person name="Goeker M."/>
        </authorList>
    </citation>
    <scope>NUCLEOTIDE SEQUENCE [LARGE SCALE GENOMIC DNA]</scope>
    <source>
        <strain evidence="2 3">DSM 24032</strain>
    </source>
</reference>
<proteinExistence type="predicted"/>
<organism evidence="2 3">
    <name type="scientific">Arenicella xantha</name>
    <dbReference type="NCBI Taxonomy" id="644221"/>
    <lineage>
        <taxon>Bacteria</taxon>
        <taxon>Pseudomonadati</taxon>
        <taxon>Pseudomonadota</taxon>
        <taxon>Gammaproteobacteria</taxon>
        <taxon>Arenicellales</taxon>
        <taxon>Arenicellaceae</taxon>
        <taxon>Arenicella</taxon>
    </lineage>
</organism>
<dbReference type="InterPro" id="IPR018687">
    <property type="entry name" value="DUF2177_membr"/>
</dbReference>
<accession>A0A395JLM4</accession>
<keyword evidence="3" id="KW-1185">Reference proteome</keyword>
<keyword evidence="1" id="KW-1133">Transmembrane helix</keyword>
<evidence type="ECO:0000313" key="3">
    <source>
        <dbReference type="Proteomes" id="UP000253083"/>
    </source>
</evidence>
<name>A0A395JLM4_9GAMM</name>
<keyword evidence="1" id="KW-0472">Membrane</keyword>
<dbReference type="InParanoid" id="A0A395JLM4"/>
<evidence type="ECO:0000313" key="2">
    <source>
        <dbReference type="EMBL" id="RBP51662.1"/>
    </source>
</evidence>
<feature type="transmembrane region" description="Helical" evidence="1">
    <location>
        <begin position="102"/>
        <end position="126"/>
    </location>
</feature>
<dbReference type="OrthoDB" id="166547at2"/>
<dbReference type="Proteomes" id="UP000253083">
    <property type="component" value="Unassembled WGS sequence"/>
</dbReference>
<dbReference type="RefSeq" id="WP_113954412.1">
    <property type="nucleotide sequence ID" value="NZ_QNRT01000002.1"/>
</dbReference>
<feature type="transmembrane region" description="Helical" evidence="1">
    <location>
        <begin position="42"/>
        <end position="62"/>
    </location>
</feature>
<gene>
    <name evidence="2" type="ORF">DFR28_1021094</name>
</gene>
<evidence type="ECO:0000256" key="1">
    <source>
        <dbReference type="SAM" id="Phobius"/>
    </source>
</evidence>
<protein>
    <submittedName>
        <fullName evidence="2">Putative membrane protein</fullName>
    </submittedName>
</protein>
<dbReference type="AlphaFoldDB" id="A0A395JLM4"/>
<feature type="transmembrane region" description="Helical" evidence="1">
    <location>
        <begin position="74"/>
        <end position="96"/>
    </location>
</feature>
<keyword evidence="1" id="KW-0812">Transmembrane</keyword>
<dbReference type="Pfam" id="PF09945">
    <property type="entry name" value="DUF2177"/>
    <property type="match status" value="1"/>
</dbReference>
<dbReference type="EMBL" id="QNRT01000002">
    <property type="protein sequence ID" value="RBP51662.1"/>
    <property type="molecule type" value="Genomic_DNA"/>
</dbReference>
<sequence length="132" mass="14091">MKILFAYVGFLVSFLAIDSVWISLVVIPLYTQEVGHLMASESNAIAAVLFYLIYAAGALFICREAMQENSMSGTFLNGAVAGGLAYGTYAFTNFAVLDGWSWILVVSDVAWGLVITGTACCVGLLASRMVAK</sequence>